<accession>A0ABN9P941</accession>
<keyword evidence="3" id="KW-1185">Reference proteome</keyword>
<dbReference type="Proteomes" id="UP001190466">
    <property type="component" value="Chromosome"/>
</dbReference>
<dbReference type="Gene3D" id="1.10.630.10">
    <property type="entry name" value="Cytochrome P450"/>
    <property type="match status" value="1"/>
</dbReference>
<dbReference type="PANTHER" id="PTHR46696:SF4">
    <property type="entry name" value="BIOTIN BIOSYNTHESIS CYTOCHROME P450"/>
    <property type="match status" value="1"/>
</dbReference>
<dbReference type="SUPFAM" id="SSF48264">
    <property type="entry name" value="Cytochrome P450"/>
    <property type="match status" value="1"/>
</dbReference>
<evidence type="ECO:0008006" key="4">
    <source>
        <dbReference type="Google" id="ProtNLM"/>
    </source>
</evidence>
<organism evidence="2 3">
    <name type="scientific">[Mycobacterium] wendilense</name>
    <dbReference type="NCBI Taxonomy" id="3064284"/>
    <lineage>
        <taxon>Bacteria</taxon>
        <taxon>Bacillati</taxon>
        <taxon>Actinomycetota</taxon>
        <taxon>Actinomycetes</taxon>
        <taxon>Mycobacteriales</taxon>
        <taxon>Mycobacteriaceae</taxon>
        <taxon>Mycolicibacter</taxon>
    </lineage>
</organism>
<gene>
    <name evidence="2" type="ORF">MU0050_004726</name>
</gene>
<protein>
    <recommendedName>
        <fullName evidence="4">Cytochrome P450</fullName>
    </recommendedName>
</protein>
<evidence type="ECO:0000313" key="3">
    <source>
        <dbReference type="Proteomes" id="UP001190466"/>
    </source>
</evidence>
<dbReference type="RefSeq" id="WP_316513074.1">
    <property type="nucleotide sequence ID" value="NZ_OY726395.1"/>
</dbReference>
<evidence type="ECO:0000256" key="1">
    <source>
        <dbReference type="ARBA" id="ARBA00010617"/>
    </source>
</evidence>
<reference evidence="2 3" key="1">
    <citation type="submission" date="2023-08" db="EMBL/GenBank/DDBJ databases">
        <authorList>
            <person name="Folkvardsen B D."/>
            <person name="Norman A."/>
        </authorList>
    </citation>
    <scope>NUCLEOTIDE SEQUENCE [LARGE SCALE GENOMIC DNA]</scope>
    <source>
        <strain evidence="2 3">Mu0050</strain>
    </source>
</reference>
<evidence type="ECO:0000313" key="2">
    <source>
        <dbReference type="EMBL" id="CAJ1587306.1"/>
    </source>
</evidence>
<dbReference type="PANTHER" id="PTHR46696">
    <property type="entry name" value="P450, PUTATIVE (EUROFUNG)-RELATED"/>
    <property type="match status" value="1"/>
</dbReference>
<comment type="similarity">
    <text evidence="1">Belongs to the cytochrome P450 family.</text>
</comment>
<dbReference type="EMBL" id="OY726395">
    <property type="protein sequence ID" value="CAJ1587306.1"/>
    <property type="molecule type" value="Genomic_DNA"/>
</dbReference>
<sequence>MSSSEVRYDPWAAEFQTELWDVYRTMRDEHPVYRAPGGEFFALTRFADVWAAAADHETFSSRVAEANDLLPQLIYLDPPRQVALRKLVSGVFTPRRVAAMEDSIRFDARSGTFSMRSPRTTVASFNMIMLQLFPVWSSPE</sequence>
<name>A0ABN9P941_9MYCO</name>
<dbReference type="InterPro" id="IPR036396">
    <property type="entry name" value="Cyt_P450_sf"/>
</dbReference>
<proteinExistence type="inferred from homology"/>